<dbReference type="InParanoid" id="A8PIJ3"/>
<dbReference type="EMBL" id="AACS02000038">
    <property type="protein sequence ID" value="EAU80235.1"/>
    <property type="molecule type" value="Genomic_DNA"/>
</dbReference>
<organism evidence="1 2">
    <name type="scientific">Coprinopsis cinerea (strain Okayama-7 / 130 / ATCC MYA-4618 / FGSC 9003)</name>
    <name type="common">Inky cap fungus</name>
    <name type="synonym">Hormographiella aspergillata</name>
    <dbReference type="NCBI Taxonomy" id="240176"/>
    <lineage>
        <taxon>Eukaryota</taxon>
        <taxon>Fungi</taxon>
        <taxon>Dikarya</taxon>
        <taxon>Basidiomycota</taxon>
        <taxon>Agaricomycotina</taxon>
        <taxon>Agaricomycetes</taxon>
        <taxon>Agaricomycetidae</taxon>
        <taxon>Agaricales</taxon>
        <taxon>Agaricineae</taxon>
        <taxon>Psathyrellaceae</taxon>
        <taxon>Coprinopsis</taxon>
    </lineage>
</organism>
<dbReference type="AlphaFoldDB" id="A8PIJ3"/>
<sequence>MHLICALPSIDKTGKSSGKLVPYEGSFMYTREGVQVLCRHAREKDPRSPAIQPACAALAAFDLYWLSELGCAVSLSHMSVVVKEELSMCLKVHKELAMFDSQIAYNHIAEHFPLATLEELLPHWLTTTVTYPIPGLALAEKRYQCPECKL</sequence>
<protein>
    <submittedName>
        <fullName evidence="1">Uncharacterized protein</fullName>
    </submittedName>
</protein>
<dbReference type="KEGG" id="cci:CC1G_13344"/>
<comment type="caution">
    <text evidence="1">The sequence shown here is derived from an EMBL/GenBank/DDBJ whole genome shotgun (WGS) entry which is preliminary data.</text>
</comment>
<name>A8PIJ3_COPC7</name>
<proteinExistence type="predicted"/>
<reference evidence="1 2" key="1">
    <citation type="journal article" date="2010" name="Proc. Natl. Acad. Sci. U.S.A.">
        <title>Insights into evolution of multicellular fungi from the assembled chromosomes of the mushroom Coprinopsis cinerea (Coprinus cinereus).</title>
        <authorList>
            <person name="Stajich J.E."/>
            <person name="Wilke S.K."/>
            <person name="Ahren D."/>
            <person name="Au C.H."/>
            <person name="Birren B.W."/>
            <person name="Borodovsky M."/>
            <person name="Burns C."/>
            <person name="Canback B."/>
            <person name="Casselton L.A."/>
            <person name="Cheng C.K."/>
            <person name="Deng J."/>
            <person name="Dietrich F.S."/>
            <person name="Fargo D.C."/>
            <person name="Farman M.L."/>
            <person name="Gathman A.C."/>
            <person name="Goldberg J."/>
            <person name="Guigo R."/>
            <person name="Hoegger P.J."/>
            <person name="Hooker J.B."/>
            <person name="Huggins A."/>
            <person name="James T.Y."/>
            <person name="Kamada T."/>
            <person name="Kilaru S."/>
            <person name="Kodira C."/>
            <person name="Kues U."/>
            <person name="Kupfer D."/>
            <person name="Kwan H.S."/>
            <person name="Lomsadze A."/>
            <person name="Li W."/>
            <person name="Lilly W.W."/>
            <person name="Ma L.J."/>
            <person name="Mackey A.J."/>
            <person name="Manning G."/>
            <person name="Martin F."/>
            <person name="Muraguchi H."/>
            <person name="Natvig D.O."/>
            <person name="Palmerini H."/>
            <person name="Ramesh M.A."/>
            <person name="Rehmeyer C.J."/>
            <person name="Roe B.A."/>
            <person name="Shenoy N."/>
            <person name="Stanke M."/>
            <person name="Ter-Hovhannisyan V."/>
            <person name="Tunlid A."/>
            <person name="Velagapudi R."/>
            <person name="Vision T.J."/>
            <person name="Zeng Q."/>
            <person name="Zolan M.E."/>
            <person name="Pukkila P.J."/>
        </authorList>
    </citation>
    <scope>NUCLEOTIDE SEQUENCE [LARGE SCALE GENOMIC DNA]</scope>
    <source>
        <strain evidence="2">Okayama-7 / 130 / ATCC MYA-4618 / FGSC 9003</strain>
    </source>
</reference>
<dbReference type="VEuPathDB" id="FungiDB:CC1G_13344"/>
<evidence type="ECO:0000313" key="1">
    <source>
        <dbReference type="EMBL" id="EAU80235.1"/>
    </source>
</evidence>
<dbReference type="GeneID" id="6018288"/>
<evidence type="ECO:0000313" key="2">
    <source>
        <dbReference type="Proteomes" id="UP000001861"/>
    </source>
</evidence>
<keyword evidence="2" id="KW-1185">Reference proteome</keyword>
<dbReference type="Proteomes" id="UP000001861">
    <property type="component" value="Unassembled WGS sequence"/>
</dbReference>
<dbReference type="RefSeq" id="XP_001841580.1">
    <property type="nucleotide sequence ID" value="XM_001841528.1"/>
</dbReference>
<accession>A8PIJ3</accession>
<dbReference type="OMA" id="IAYNHIA"/>
<dbReference type="OrthoDB" id="3107894at2759"/>
<gene>
    <name evidence="1" type="ORF">CC1G_13344</name>
</gene>